<gene>
    <name evidence="1" type="ORF">M378DRAFT_129195</name>
</gene>
<dbReference type="HOGENOM" id="CLU_067840_0_0_1"/>
<sequence>MGLPSFSDAKWSELAPQFGLHNNVALLQLPTFVTPVYLLPPTFHVANFTPAWPTLDVYRDIDQQTREEARVRILDPYIVPILALFQGRIVDMPMMESQYSSGGDVEHEIIMVGGILFFVIQLKHLDSGGNNLAQLFLKLLSAAAENGTLDFTNLRVYGLLTDLTKFEFYSYDPLEKQFSLDEEFSLETRRNHYCFGMIHVTNKIFSVVMHGYVRGLEAIVLKREKTMPPGSSEQMQRLASTSRLSTPMGSIHTGVRRESTSKWEHALRLANDCLDVFQRPFENNEDIEKNGKEALELLAQSVYAIPRFTKFTGSDNDAISEQLSALALELVARWHEKKLQRPLERPLYPYP</sequence>
<dbReference type="AlphaFoldDB" id="A0A0C2X091"/>
<evidence type="ECO:0000313" key="2">
    <source>
        <dbReference type="Proteomes" id="UP000054549"/>
    </source>
</evidence>
<name>A0A0C2X091_AMAMK</name>
<protein>
    <submittedName>
        <fullName evidence="1">Uncharacterized protein</fullName>
    </submittedName>
</protein>
<dbReference type="OrthoDB" id="3248548at2759"/>
<keyword evidence="2" id="KW-1185">Reference proteome</keyword>
<dbReference type="EMBL" id="KN818275">
    <property type="protein sequence ID" value="KIL62093.1"/>
    <property type="molecule type" value="Genomic_DNA"/>
</dbReference>
<accession>A0A0C2X091</accession>
<reference evidence="1 2" key="1">
    <citation type="submission" date="2014-04" db="EMBL/GenBank/DDBJ databases">
        <title>Evolutionary Origins and Diversification of the Mycorrhizal Mutualists.</title>
        <authorList>
            <consortium name="DOE Joint Genome Institute"/>
            <consortium name="Mycorrhizal Genomics Consortium"/>
            <person name="Kohler A."/>
            <person name="Kuo A."/>
            <person name="Nagy L.G."/>
            <person name="Floudas D."/>
            <person name="Copeland A."/>
            <person name="Barry K.W."/>
            <person name="Cichocki N."/>
            <person name="Veneault-Fourrey C."/>
            <person name="LaButti K."/>
            <person name="Lindquist E.A."/>
            <person name="Lipzen A."/>
            <person name="Lundell T."/>
            <person name="Morin E."/>
            <person name="Murat C."/>
            <person name="Riley R."/>
            <person name="Ohm R."/>
            <person name="Sun H."/>
            <person name="Tunlid A."/>
            <person name="Henrissat B."/>
            <person name="Grigoriev I.V."/>
            <person name="Hibbett D.S."/>
            <person name="Martin F."/>
        </authorList>
    </citation>
    <scope>NUCLEOTIDE SEQUENCE [LARGE SCALE GENOMIC DNA]</scope>
    <source>
        <strain evidence="1 2">Koide BX008</strain>
    </source>
</reference>
<proteinExistence type="predicted"/>
<dbReference type="InParanoid" id="A0A0C2X091"/>
<evidence type="ECO:0000313" key="1">
    <source>
        <dbReference type="EMBL" id="KIL62093.1"/>
    </source>
</evidence>
<organism evidence="1 2">
    <name type="scientific">Amanita muscaria (strain Koide BX008)</name>
    <dbReference type="NCBI Taxonomy" id="946122"/>
    <lineage>
        <taxon>Eukaryota</taxon>
        <taxon>Fungi</taxon>
        <taxon>Dikarya</taxon>
        <taxon>Basidiomycota</taxon>
        <taxon>Agaricomycotina</taxon>
        <taxon>Agaricomycetes</taxon>
        <taxon>Agaricomycetidae</taxon>
        <taxon>Agaricales</taxon>
        <taxon>Pluteineae</taxon>
        <taxon>Amanitaceae</taxon>
        <taxon>Amanita</taxon>
    </lineage>
</organism>
<dbReference type="Proteomes" id="UP000054549">
    <property type="component" value="Unassembled WGS sequence"/>
</dbReference>